<name>A0A5C8KR41_9GAMM</name>
<organism evidence="2 3">
    <name type="scientific">Alkalisalibacterium limincola</name>
    <dbReference type="NCBI Taxonomy" id="2699169"/>
    <lineage>
        <taxon>Bacteria</taxon>
        <taxon>Pseudomonadati</taxon>
        <taxon>Pseudomonadota</taxon>
        <taxon>Gammaproteobacteria</taxon>
        <taxon>Lysobacterales</taxon>
        <taxon>Lysobacteraceae</taxon>
        <taxon>Alkalisalibacterium</taxon>
    </lineage>
</organism>
<keyword evidence="3" id="KW-1185">Reference proteome</keyword>
<dbReference type="Proteomes" id="UP000321248">
    <property type="component" value="Unassembled WGS sequence"/>
</dbReference>
<evidence type="ECO:0000313" key="2">
    <source>
        <dbReference type="EMBL" id="TXK62336.1"/>
    </source>
</evidence>
<gene>
    <name evidence="2" type="ORF">FU658_08890</name>
</gene>
<dbReference type="EMBL" id="VRTS01000005">
    <property type="protein sequence ID" value="TXK62336.1"/>
    <property type="molecule type" value="Genomic_DNA"/>
</dbReference>
<reference evidence="2 3" key="1">
    <citation type="submission" date="2019-08" db="EMBL/GenBank/DDBJ databases">
        <authorList>
            <person name="Karlyshev A.V."/>
        </authorList>
    </citation>
    <scope>NUCLEOTIDE SEQUENCE [LARGE SCALE GENOMIC DNA]</scope>
    <source>
        <strain evidence="2 3">Alg18-2.2</strain>
    </source>
</reference>
<dbReference type="RefSeq" id="WP_147891755.1">
    <property type="nucleotide sequence ID" value="NZ_VRTS01000005.1"/>
</dbReference>
<sequence length="290" mass="31150">MRILHALVLAVATTLPGSLWAGDTLLMADNSIDTVAGARIHGGRGPELRGGESGQWKPSAGTRGGALAAGVIGGFLGGGISDRVMQQARDASVADLAEPAQEDNRLQELLLARISNALEAQGSTVSQTITARRLERGFLSRVSPNEDVTQALLVMQRHARPPVEMSWDDRHVLVGANVELSERRGQRFSRVHSVQVQYVSPPMPGDDPLAAWAADGQQAFFATVERGIDAVMALALDRELEVPRVARNERAEFEFAGTSRSFRGRLLHRDGALAVLATRDGLMVIDTGSY</sequence>
<dbReference type="AlphaFoldDB" id="A0A5C8KR41"/>
<evidence type="ECO:0000313" key="3">
    <source>
        <dbReference type="Proteomes" id="UP000321248"/>
    </source>
</evidence>
<keyword evidence="1" id="KW-0732">Signal</keyword>
<protein>
    <submittedName>
        <fullName evidence="2">Uncharacterized protein</fullName>
    </submittedName>
</protein>
<comment type="caution">
    <text evidence="2">The sequence shown here is derived from an EMBL/GenBank/DDBJ whole genome shotgun (WGS) entry which is preliminary data.</text>
</comment>
<feature type="signal peptide" evidence="1">
    <location>
        <begin position="1"/>
        <end position="21"/>
    </location>
</feature>
<feature type="chain" id="PRO_5023083908" evidence="1">
    <location>
        <begin position="22"/>
        <end position="290"/>
    </location>
</feature>
<evidence type="ECO:0000256" key="1">
    <source>
        <dbReference type="SAM" id="SignalP"/>
    </source>
</evidence>
<accession>A0A5C8KR41</accession>
<proteinExistence type="predicted"/>